<gene>
    <name evidence="1" type="ORF">AO356_00590</name>
</gene>
<dbReference type="OrthoDB" id="7030268at2"/>
<protein>
    <recommendedName>
        <fullName evidence="3">DUF465 domain-containing protein</fullName>
    </recommendedName>
</protein>
<reference evidence="2" key="1">
    <citation type="submission" date="2015-09" db="EMBL/GenBank/DDBJ databases">
        <title>Whole genome sequence of Pseudomonas fluorescens FW300-N2C3.</title>
        <authorList>
            <person name="Ray J."/>
            <person name="Melnyk R."/>
            <person name="Deutschbauer A."/>
        </authorList>
    </citation>
    <scope>NUCLEOTIDE SEQUENCE [LARGE SCALE GENOMIC DNA]</scope>
    <source>
        <strain evidence="2">FW300-N2C3</strain>
    </source>
</reference>
<name>A0A0N9WS83_PSEFL</name>
<dbReference type="EMBL" id="CP012831">
    <property type="protein sequence ID" value="ALI05338.1"/>
    <property type="molecule type" value="Genomic_DNA"/>
</dbReference>
<dbReference type="RefSeq" id="WP_060738125.1">
    <property type="nucleotide sequence ID" value="NZ_CP012831.1"/>
</dbReference>
<sequence length="80" mass="9145">MPVSHDLCQDLNYTKDQIQQKRSENPRLDSLLQQYSQLDAKVVDAEKPSSAALPADVLETLKKKRLLIKDEIVDHMQSEP</sequence>
<dbReference type="AlphaFoldDB" id="A0A0N9WS83"/>
<organism evidence="1 2">
    <name type="scientific">Pseudomonas fluorescens</name>
    <dbReference type="NCBI Taxonomy" id="294"/>
    <lineage>
        <taxon>Bacteria</taxon>
        <taxon>Pseudomonadati</taxon>
        <taxon>Pseudomonadota</taxon>
        <taxon>Gammaproteobacteria</taxon>
        <taxon>Pseudomonadales</taxon>
        <taxon>Pseudomonadaceae</taxon>
        <taxon>Pseudomonas</taxon>
    </lineage>
</organism>
<dbReference type="Pfam" id="PF04325">
    <property type="entry name" value="DUF465"/>
    <property type="match status" value="1"/>
</dbReference>
<reference evidence="1 2" key="2">
    <citation type="journal article" date="2018" name="Nature">
        <title>Mutant phenotypes for thousands of bacterial genes of unknown function.</title>
        <authorList>
            <person name="Price M.N."/>
            <person name="Wetmore K.M."/>
            <person name="Waters R.J."/>
            <person name="Callaghan M."/>
            <person name="Ray J."/>
            <person name="Liu H."/>
            <person name="Kuehl J.V."/>
            <person name="Melnyk R.A."/>
            <person name="Lamson J.S."/>
            <person name="Suh Y."/>
            <person name="Carlson H.K."/>
            <person name="Esquivel Z."/>
            <person name="Sadeeshkumar H."/>
            <person name="Chakraborty R."/>
            <person name="Zane G.M."/>
            <person name="Rubin B.E."/>
            <person name="Wall J.D."/>
            <person name="Visel A."/>
            <person name="Bristow J."/>
            <person name="Blow M.J."/>
            <person name="Arkin A.P."/>
            <person name="Deutschbauer A.M."/>
        </authorList>
    </citation>
    <scope>NUCLEOTIDE SEQUENCE [LARGE SCALE GENOMIC DNA]</scope>
    <source>
        <strain evidence="1 2">FW300-N2C3</strain>
    </source>
</reference>
<dbReference type="Proteomes" id="UP000059425">
    <property type="component" value="Chromosome"/>
</dbReference>
<evidence type="ECO:0008006" key="3">
    <source>
        <dbReference type="Google" id="ProtNLM"/>
    </source>
</evidence>
<dbReference type="Gene3D" id="6.10.280.50">
    <property type="match status" value="1"/>
</dbReference>
<evidence type="ECO:0000313" key="1">
    <source>
        <dbReference type="EMBL" id="ALI05338.1"/>
    </source>
</evidence>
<accession>A0A0N9WS83</accession>
<proteinExistence type="predicted"/>
<dbReference type="InterPro" id="IPR007420">
    <property type="entry name" value="DUF465"/>
</dbReference>
<dbReference type="InterPro" id="IPR038444">
    <property type="entry name" value="DUF465_sf"/>
</dbReference>
<evidence type="ECO:0000313" key="2">
    <source>
        <dbReference type="Proteomes" id="UP000059425"/>
    </source>
</evidence>